<dbReference type="EMBL" id="JADGKB010000048">
    <property type="protein sequence ID" value="KAJ3256618.1"/>
    <property type="molecule type" value="Genomic_DNA"/>
</dbReference>
<keyword evidence="1" id="KW-0175">Coiled coil</keyword>
<feature type="coiled-coil region" evidence="1">
    <location>
        <begin position="4"/>
        <end position="38"/>
    </location>
</feature>
<evidence type="ECO:0000313" key="4">
    <source>
        <dbReference type="EMBL" id="KAJ3256638.1"/>
    </source>
</evidence>
<dbReference type="Pfam" id="PF13391">
    <property type="entry name" value="HNH_2"/>
    <property type="match status" value="1"/>
</dbReference>
<proteinExistence type="predicted"/>
<dbReference type="InterPro" id="IPR003615">
    <property type="entry name" value="HNH_nuc"/>
</dbReference>
<keyword evidence="5" id="KW-1185">Reference proteome</keyword>
<reference evidence="3" key="1">
    <citation type="submission" date="2020-05" db="EMBL/GenBank/DDBJ databases">
        <title>Phylogenomic resolution of chytrid fungi.</title>
        <authorList>
            <person name="Stajich J.E."/>
            <person name="Amses K."/>
            <person name="Simmons R."/>
            <person name="Seto K."/>
            <person name="Myers J."/>
            <person name="Bonds A."/>
            <person name="Quandt C.A."/>
            <person name="Barry K."/>
            <person name="Liu P."/>
            <person name="Grigoriev I."/>
            <person name="Longcore J.E."/>
            <person name="James T.Y."/>
        </authorList>
    </citation>
    <scope>NUCLEOTIDE SEQUENCE</scope>
    <source>
        <strain evidence="3">PLAUS21</strain>
    </source>
</reference>
<evidence type="ECO:0000313" key="3">
    <source>
        <dbReference type="EMBL" id="KAJ3256618.1"/>
    </source>
</evidence>
<evidence type="ECO:0000259" key="2">
    <source>
        <dbReference type="Pfam" id="PF13391"/>
    </source>
</evidence>
<dbReference type="Proteomes" id="UP001210925">
    <property type="component" value="Unassembled WGS sequence"/>
</dbReference>
<protein>
    <recommendedName>
        <fullName evidence="2">HNH nuclease domain-containing protein</fullName>
    </recommendedName>
</protein>
<dbReference type="EMBL" id="JADGKB010000048">
    <property type="protein sequence ID" value="KAJ3256638.1"/>
    <property type="molecule type" value="Genomic_DNA"/>
</dbReference>
<name>A0AAD5Y3F0_9FUNG</name>
<evidence type="ECO:0000256" key="1">
    <source>
        <dbReference type="SAM" id="Coils"/>
    </source>
</evidence>
<feature type="domain" description="HNH nuclease" evidence="2">
    <location>
        <begin position="126"/>
        <end position="202"/>
    </location>
</feature>
<organism evidence="3 5">
    <name type="scientific">Boothiomyces macroporosus</name>
    <dbReference type="NCBI Taxonomy" id="261099"/>
    <lineage>
        <taxon>Eukaryota</taxon>
        <taxon>Fungi</taxon>
        <taxon>Fungi incertae sedis</taxon>
        <taxon>Chytridiomycota</taxon>
        <taxon>Chytridiomycota incertae sedis</taxon>
        <taxon>Chytridiomycetes</taxon>
        <taxon>Rhizophydiales</taxon>
        <taxon>Terramycetaceae</taxon>
        <taxon>Boothiomyces</taxon>
    </lineage>
</organism>
<accession>A0AAD5Y3F0</accession>
<dbReference type="AlphaFoldDB" id="A0AAD5Y3F0"/>
<gene>
    <name evidence="3" type="ORF">HK103_005252</name>
    <name evidence="4" type="ORF">HK103_005272</name>
</gene>
<sequence length="318" mass="36507">MAQLLEVKTALTALQEEINEAKEDMKKAKIQLEKAIEEGKPESILASLKSLYEGAVSNLTRLGQEKTELLKEKQMIFSTINNATELTTPRKRTRSASSGVSVKSNKSELTQDAFKKRVRSRDDNCCVFTRKGVMESDACHIVGKEFFQKNDFQQTIISDKIFDMAFPESCAIMEHRIMDVRNGILMWKPLHEAFDSYYFTIVKGDDCTYSVITLPTYLIDSDNKELQLEVEKLSNRKFSYSDEKKEQAPGEKFLKFHNYIFEKNKLRLQAKAEDMELEDEDSVQTIAMEIAESKEKIAFFETLSSQTYTLHIAAYSLE</sequence>
<comment type="caution">
    <text evidence="3">The sequence shown here is derived from an EMBL/GenBank/DDBJ whole genome shotgun (WGS) entry which is preliminary data.</text>
</comment>
<evidence type="ECO:0000313" key="5">
    <source>
        <dbReference type="Proteomes" id="UP001210925"/>
    </source>
</evidence>